<dbReference type="InParanoid" id="M3Z4S2"/>
<dbReference type="HOGENOM" id="CLU_629968_0_0_1"/>
<evidence type="ECO:0000256" key="1">
    <source>
        <dbReference type="SAM" id="MobiDB-lite"/>
    </source>
</evidence>
<dbReference type="AlphaFoldDB" id="M3Z4S2"/>
<reference evidence="2" key="1">
    <citation type="submission" date="2024-06" db="UniProtKB">
        <authorList>
            <consortium name="Ensembl"/>
        </authorList>
    </citation>
    <scope>IDENTIFICATION</scope>
</reference>
<accession>M3Z4S2</accession>
<protein>
    <submittedName>
        <fullName evidence="2">Uncharacterized protein</fullName>
    </submittedName>
</protein>
<organism evidence="2">
    <name type="scientific">Mustela putorius furo</name>
    <name type="common">European domestic ferret</name>
    <name type="synonym">Mustela furo</name>
    <dbReference type="NCBI Taxonomy" id="9669"/>
    <lineage>
        <taxon>Eukaryota</taxon>
        <taxon>Metazoa</taxon>
        <taxon>Chordata</taxon>
        <taxon>Craniata</taxon>
        <taxon>Vertebrata</taxon>
        <taxon>Euteleostomi</taxon>
        <taxon>Mammalia</taxon>
        <taxon>Eutheria</taxon>
        <taxon>Laurasiatheria</taxon>
        <taxon>Carnivora</taxon>
        <taxon>Caniformia</taxon>
        <taxon>Musteloidea</taxon>
        <taxon>Mustelidae</taxon>
        <taxon>Mustelinae</taxon>
        <taxon>Mustela</taxon>
    </lineage>
</organism>
<sequence>MPEEQVGSQNTLEGHKGSSWTAPISSQPEAPGRNRDPGPVPLAQYSWHQGPTLSRKQSFSRVFASKISTSKKRTAFLGFLVTLVGAIRGRPLRPRLGPGVRPWLASRATMLMFRSMLPYSAHRSRRPQLPAVSPHRGPPHAKRSGPGRRDQILPRCWKGARACPGTAAFCAAVTRVPRSHGPAKYKTAPDSAPQGAGPHTSWGQPPGAGTPESEALQWTQPPGGRETPRQAQRRLPPGPNTGWIQVWEEGERPAGSPSPGAQLQPTDFTWLGEIPAILRIREIDHPFPLLSCKRRCGLFSLCIYVPREVTDSGIIGAESLSLSMERVRKPGSFQLASGAWTDEPSAAASLTSLLSTHFSLGSPRPCSRPPLGQSSHCINPTQHPYLGPKPHKAQSTEPGHPTPHPPLLCSEPPESDWSIAEQWSRAGGERALRGI</sequence>
<feature type="compositionally biased region" description="Basic residues" evidence="1">
    <location>
        <begin position="137"/>
        <end position="146"/>
    </location>
</feature>
<proteinExistence type="predicted"/>
<feature type="compositionally biased region" description="Polar residues" evidence="1">
    <location>
        <begin position="372"/>
        <end position="382"/>
    </location>
</feature>
<feature type="region of interest" description="Disordered" evidence="1">
    <location>
        <begin position="178"/>
        <end position="244"/>
    </location>
</feature>
<name>M3Z4S2_MUSPF</name>
<feature type="region of interest" description="Disordered" evidence="1">
    <location>
        <begin position="364"/>
        <end position="416"/>
    </location>
</feature>
<feature type="region of interest" description="Disordered" evidence="1">
    <location>
        <begin position="124"/>
        <end position="151"/>
    </location>
</feature>
<dbReference type="EMBL" id="AEYP01024383">
    <property type="status" value="NOT_ANNOTATED_CDS"/>
    <property type="molecule type" value="Genomic_DNA"/>
</dbReference>
<feature type="region of interest" description="Disordered" evidence="1">
    <location>
        <begin position="1"/>
        <end position="46"/>
    </location>
</feature>
<evidence type="ECO:0000313" key="2">
    <source>
        <dbReference type="Ensembl" id="ENSMPUP00000018584.1"/>
    </source>
</evidence>
<dbReference type="Ensembl" id="ENSMPUT00000018856.1">
    <property type="protein sequence ID" value="ENSMPUP00000018584.1"/>
    <property type="gene ID" value="ENSMPUG00000018704.1"/>
</dbReference>
<feature type="compositionally biased region" description="Polar residues" evidence="1">
    <location>
        <begin position="1"/>
        <end position="28"/>
    </location>
</feature>